<dbReference type="InParanoid" id="A0A151ZD54"/>
<gene>
    <name evidence="1" type="ORF">DLAC_07670</name>
</gene>
<keyword evidence="2" id="KW-1185">Reference proteome</keyword>
<comment type="caution">
    <text evidence="1">The sequence shown here is derived from an EMBL/GenBank/DDBJ whole genome shotgun (WGS) entry which is preliminary data.</text>
</comment>
<proteinExistence type="predicted"/>
<dbReference type="FunCoup" id="A0A151ZD54">
    <property type="interactions" value="259"/>
</dbReference>
<evidence type="ECO:0000313" key="2">
    <source>
        <dbReference type="Proteomes" id="UP000076078"/>
    </source>
</evidence>
<sequence length="628" mass="72070">MEEKDNPTTTTISSFVIIRHILNWYLIIFSSSCFSGRVKFSHLRQIINKLTFVSKDWNKIVPTLDWPHVQIKNIYQLQLVVRWMKSSSVLIPIPFQFNKLTLHRSLLEFLSTIKSNPELLDGLVYLINRINSNTTNSGLRNEDIVNNMEISIEISNHLKKIDLSDFVNLYEKLNVIKVISQRIRTEGIRELIVDVKEIECVLDKDTIDSLSIQKLKLSNSEPSKIKSIRLLPMTIEQSHSNNLTKLKLYNFAIDKTTYSEILQSFKSLLYLSLDINNSSSNNNMNSQEYQPLTTMFTDELKYNSNIKTLILHGTYSVNVEYIEDLVEYLSKNKTLEKLKLFIKLRVKAQTLNLSGSGGGNRQILLFNCNNSTVKRFEFHNKIDGDINITELWNSSASQSGIRKLLIPGINPRISKSIIKDHSLNLRELHLYSPMTLINKKVIKNLIEILDQLISNLSTLSINYKGYSIGGIDSKQITPQISEWTQFYNSLQKNPIIKTLVIKNCTVTMPPNVIQNLFSNQSLDRLSLHPIKLNSNPQYVQSISENQSLKYLSLSISLSPDVIKSLIEIVQRNSSLIELELFTGEIKKKYTESQSLSTLFNSLLSTLNSTLNNNNNILIFKNLFKVHKF</sequence>
<dbReference type="OMA" id="IDYGGTI"/>
<evidence type="ECO:0000313" key="1">
    <source>
        <dbReference type="EMBL" id="KYQ91859.1"/>
    </source>
</evidence>
<dbReference type="SUPFAM" id="SSF52047">
    <property type="entry name" value="RNI-like"/>
    <property type="match status" value="2"/>
</dbReference>
<protein>
    <submittedName>
        <fullName evidence="1">Uncharacterized protein</fullName>
    </submittedName>
</protein>
<dbReference type="Proteomes" id="UP000076078">
    <property type="component" value="Unassembled WGS sequence"/>
</dbReference>
<dbReference type="PROSITE" id="PS51257">
    <property type="entry name" value="PROKAR_LIPOPROTEIN"/>
    <property type="match status" value="1"/>
</dbReference>
<name>A0A151ZD54_TIELA</name>
<reference evidence="1 2" key="1">
    <citation type="submission" date="2015-12" db="EMBL/GenBank/DDBJ databases">
        <title>Dictyostelia acquired genes for synthesis and detection of signals that induce cell-type specialization by lateral gene transfer from prokaryotes.</title>
        <authorList>
            <person name="Gloeckner G."/>
            <person name="Schaap P."/>
        </authorList>
    </citation>
    <scope>NUCLEOTIDE SEQUENCE [LARGE SCALE GENOMIC DNA]</scope>
    <source>
        <strain evidence="1 2">TK</strain>
    </source>
</reference>
<organism evidence="1 2">
    <name type="scientific">Tieghemostelium lacteum</name>
    <name type="common">Slime mold</name>
    <name type="synonym">Dictyostelium lacteum</name>
    <dbReference type="NCBI Taxonomy" id="361077"/>
    <lineage>
        <taxon>Eukaryota</taxon>
        <taxon>Amoebozoa</taxon>
        <taxon>Evosea</taxon>
        <taxon>Eumycetozoa</taxon>
        <taxon>Dictyostelia</taxon>
        <taxon>Dictyosteliales</taxon>
        <taxon>Raperosteliaceae</taxon>
        <taxon>Tieghemostelium</taxon>
    </lineage>
</organism>
<accession>A0A151ZD54</accession>
<dbReference type="EMBL" id="LODT01000034">
    <property type="protein sequence ID" value="KYQ91859.1"/>
    <property type="molecule type" value="Genomic_DNA"/>
</dbReference>
<dbReference type="AlphaFoldDB" id="A0A151ZD54"/>